<dbReference type="Gene3D" id="2.60.120.590">
    <property type="entry name" value="Alpha-ketoglutarate-dependent dioxygenase AlkB-like"/>
    <property type="match status" value="1"/>
</dbReference>
<feature type="compositionally biased region" description="Pro residues" evidence="2">
    <location>
        <begin position="210"/>
        <end position="221"/>
    </location>
</feature>
<feature type="coiled-coil region" evidence="1">
    <location>
        <begin position="729"/>
        <end position="781"/>
    </location>
</feature>
<protein>
    <submittedName>
        <fullName evidence="6">Alpha-ketoglutarate-dependent dioxygenase alkB homolog 3 (Alkylated DNA repair protein alkB homolog 3)</fullName>
    </submittedName>
</protein>
<dbReference type="OrthoDB" id="444227at2759"/>
<gene>
    <name evidence="4" type="ORF">C1SCF055_LOCUS41766</name>
</gene>
<evidence type="ECO:0000313" key="4">
    <source>
        <dbReference type="EMBL" id="CAI4017092.1"/>
    </source>
</evidence>
<keyword evidence="6" id="KW-0223">Dioxygenase</keyword>
<evidence type="ECO:0000256" key="1">
    <source>
        <dbReference type="SAM" id="Coils"/>
    </source>
</evidence>
<keyword evidence="7" id="KW-1185">Reference proteome</keyword>
<evidence type="ECO:0000313" key="7">
    <source>
        <dbReference type="Proteomes" id="UP001152797"/>
    </source>
</evidence>
<dbReference type="PANTHER" id="PTHR45691">
    <property type="entry name" value="PROTEIN DIAPHANOUS"/>
    <property type="match status" value="1"/>
</dbReference>
<dbReference type="InterPro" id="IPR005123">
    <property type="entry name" value="Oxoglu/Fe-dep_dioxygenase_dom"/>
</dbReference>
<dbReference type="EMBL" id="CAMXCT010006620">
    <property type="protein sequence ID" value="CAI4017092.1"/>
    <property type="molecule type" value="Genomic_DNA"/>
</dbReference>
<feature type="compositionally biased region" description="Pro residues" evidence="2">
    <location>
        <begin position="128"/>
        <end position="189"/>
    </location>
</feature>
<dbReference type="InterPro" id="IPR051412">
    <property type="entry name" value="Formin_Homology_Diaphanous_sf"/>
</dbReference>
<evidence type="ECO:0000313" key="5">
    <source>
        <dbReference type="EMBL" id="CAL1170467.1"/>
    </source>
</evidence>
<feature type="compositionally biased region" description="Pro residues" evidence="2">
    <location>
        <begin position="22"/>
        <end position="83"/>
    </location>
</feature>
<dbReference type="EMBL" id="CAMXCT020006620">
    <property type="protein sequence ID" value="CAL1170467.1"/>
    <property type="molecule type" value="Genomic_DNA"/>
</dbReference>
<sequence length="832" mass="93738">MQHYAVVRYRSRSRGRAEYPPNYVPPGYPPPSYPPAGPSYPPPGPAYPPPGYPPERAAYPPPQYAPDPYAMPPPDPYAPPPRDPYARDPYAPPPRDPYAPPPHDPYAPPPVHDPYAPPPHDPYAPRDPYAPPPRPPAHYPAYPQPGYPAYPEYPPAHYPPPGYPPGAPPAQPPPYYPPPHGPPHGPHPPPHVHPHHPPPHYPPPHHHPPPHYPAFGPPPMPGYGALRQKSRSPNRRVIRRMTLKRPDRKAKAKPKPKAKQEKKAPPVKADGSEMSPRELSNIKEAEAKAKREANPEATREAKPLQLLVDRASNPKSWIPCIEDVSLRAWMYMSQEKHVTHNDFEEIKEKVDWVEIHGAAAVTRKTMWFVKEGCRCPYSYGKQQVSAVTFPDWFLEMAKRWLGCLNLNDQDKDSMFPNCVNLNLYEHGDHQVAWHSDDEPLFRGKFQDTRIISVTLGAMRKFQVGLKAPRRGGILKPEKGSMATFNLGHGQICTMEGLFQKHYLHQIAKGTTRQPRINATFRTIVEHAASCVLRILWCFSAWAVRSFKEFSERRFVRELKQDQKHQRAHAVVELTLAQWEKGQSKGLMATVVKDWRKYTEAGTLEDAAFNLLQMCQREAPPVALAALFARPAPKIDFTKLRFGIAQYRMATSRGCGPGHGARSGVFDQQRVSAELDPCSWIRLSVKVFDSIGPDVFSISDGEAMAVWQLCVIESKKDQAFAQLTETNAIAFQLQEACQIYTQENETLQERLKQAMETLQRELQTKEELAKELRDAYSKQARQTPLLPELPLGYGLVKANNRGLYNAKAVEDVAASVASVQRSPRPDAVASNRR</sequence>
<feature type="compositionally biased region" description="Pro residues" evidence="2">
    <location>
        <begin position="90"/>
        <end position="122"/>
    </location>
</feature>
<evidence type="ECO:0000259" key="3">
    <source>
        <dbReference type="PROSITE" id="PS51471"/>
    </source>
</evidence>
<feature type="compositionally biased region" description="Basic residues" evidence="2">
    <location>
        <begin position="228"/>
        <end position="257"/>
    </location>
</feature>
<dbReference type="Proteomes" id="UP001152797">
    <property type="component" value="Unassembled WGS sequence"/>
</dbReference>
<keyword evidence="6" id="KW-0560">Oxidoreductase</keyword>
<dbReference type="InterPro" id="IPR027450">
    <property type="entry name" value="AlkB-like"/>
</dbReference>
<keyword evidence="1" id="KW-0175">Coiled coil</keyword>
<dbReference type="EMBL" id="CAMXCT030006620">
    <property type="protein sequence ID" value="CAL4804404.1"/>
    <property type="molecule type" value="Genomic_DNA"/>
</dbReference>
<dbReference type="Pfam" id="PF13532">
    <property type="entry name" value="2OG-FeII_Oxy_2"/>
    <property type="match status" value="1"/>
</dbReference>
<dbReference type="AlphaFoldDB" id="A0A9P1DUQ6"/>
<dbReference type="PROSITE" id="PS51471">
    <property type="entry name" value="FE2OG_OXY"/>
    <property type="match status" value="1"/>
</dbReference>
<reference evidence="5" key="2">
    <citation type="submission" date="2024-04" db="EMBL/GenBank/DDBJ databases">
        <authorList>
            <person name="Chen Y."/>
            <person name="Shah S."/>
            <person name="Dougan E. K."/>
            <person name="Thang M."/>
            <person name="Chan C."/>
        </authorList>
    </citation>
    <scope>NUCLEOTIDE SEQUENCE [LARGE SCALE GENOMIC DNA]</scope>
</reference>
<feature type="region of interest" description="Disordered" evidence="2">
    <location>
        <begin position="1"/>
        <end position="280"/>
    </location>
</feature>
<evidence type="ECO:0000256" key="2">
    <source>
        <dbReference type="SAM" id="MobiDB-lite"/>
    </source>
</evidence>
<dbReference type="InterPro" id="IPR037151">
    <property type="entry name" value="AlkB-like_sf"/>
</dbReference>
<name>A0A9P1DUQ6_9DINO</name>
<evidence type="ECO:0000313" key="6">
    <source>
        <dbReference type="EMBL" id="CAL4804404.1"/>
    </source>
</evidence>
<dbReference type="GO" id="GO:0051213">
    <property type="term" value="F:dioxygenase activity"/>
    <property type="evidence" value="ECO:0007669"/>
    <property type="project" value="UniProtKB-KW"/>
</dbReference>
<dbReference type="GO" id="GO:0005884">
    <property type="term" value="C:actin filament"/>
    <property type="evidence" value="ECO:0007669"/>
    <property type="project" value="TreeGrafter"/>
</dbReference>
<feature type="domain" description="Fe2OG dioxygenase" evidence="3">
    <location>
        <begin position="410"/>
        <end position="524"/>
    </location>
</feature>
<dbReference type="PANTHER" id="PTHR45691:SF6">
    <property type="entry name" value="PROTEIN DIAPHANOUS"/>
    <property type="match status" value="1"/>
</dbReference>
<feature type="compositionally biased region" description="Basic residues" evidence="2">
    <location>
        <begin position="190"/>
        <end position="209"/>
    </location>
</feature>
<dbReference type="GO" id="GO:0030041">
    <property type="term" value="P:actin filament polymerization"/>
    <property type="evidence" value="ECO:0007669"/>
    <property type="project" value="TreeGrafter"/>
</dbReference>
<accession>A0A9P1DUQ6</accession>
<organism evidence="4">
    <name type="scientific">Cladocopium goreaui</name>
    <dbReference type="NCBI Taxonomy" id="2562237"/>
    <lineage>
        <taxon>Eukaryota</taxon>
        <taxon>Sar</taxon>
        <taxon>Alveolata</taxon>
        <taxon>Dinophyceae</taxon>
        <taxon>Suessiales</taxon>
        <taxon>Symbiodiniaceae</taxon>
        <taxon>Cladocopium</taxon>
    </lineage>
</organism>
<reference evidence="4" key="1">
    <citation type="submission" date="2022-10" db="EMBL/GenBank/DDBJ databases">
        <authorList>
            <person name="Chen Y."/>
            <person name="Dougan E. K."/>
            <person name="Chan C."/>
            <person name="Rhodes N."/>
            <person name="Thang M."/>
        </authorList>
    </citation>
    <scope>NUCLEOTIDE SEQUENCE</scope>
</reference>
<comment type="caution">
    <text evidence="4">The sequence shown here is derived from an EMBL/GenBank/DDBJ whole genome shotgun (WGS) entry which is preliminary data.</text>
</comment>
<dbReference type="SUPFAM" id="SSF51197">
    <property type="entry name" value="Clavaminate synthase-like"/>
    <property type="match status" value="1"/>
</dbReference>
<proteinExistence type="predicted"/>